<dbReference type="PANTHER" id="PTHR48111:SF40">
    <property type="entry name" value="PHOSPHATE REGULON TRANSCRIPTIONAL REGULATORY PROTEIN PHOB"/>
    <property type="match status" value="1"/>
</dbReference>
<evidence type="ECO:0000313" key="9">
    <source>
        <dbReference type="EMBL" id="BBA19014.1"/>
    </source>
</evidence>
<dbReference type="CDD" id="cd00383">
    <property type="entry name" value="trans_reg_C"/>
    <property type="match status" value="1"/>
</dbReference>
<keyword evidence="2" id="KW-0902">Two-component regulatory system</keyword>
<sequence length="231" mass="26904">MKKSSKYKILVVDDQLYIRKILSKRLKILGYEVLTTQSGEEAIKLCSFFCPDLIILDIMLCGINGYEVCSKIRSSSDVPIIFISALDKLSNQLKGFRIGGNDFIVKPFSIDEIEEKILLRLKNENNKEKSTIRIHNFEINLIKKVLIRNSEIFLLTPTETKLLKVFLLEKNKILTRKTIIKRVWGFNYSSHIDIRVVDVYISKLRVKIEDDPTNPQILKTIRRIGYKFYSK</sequence>
<dbReference type="InterPro" id="IPR036388">
    <property type="entry name" value="WH-like_DNA-bd_sf"/>
</dbReference>
<evidence type="ECO:0000256" key="1">
    <source>
        <dbReference type="ARBA" id="ARBA00022553"/>
    </source>
</evidence>
<dbReference type="SMART" id="SM00862">
    <property type="entry name" value="Trans_reg_C"/>
    <property type="match status" value="1"/>
</dbReference>
<dbReference type="InterPro" id="IPR001789">
    <property type="entry name" value="Sig_transdc_resp-reg_receiver"/>
</dbReference>
<evidence type="ECO:0000256" key="3">
    <source>
        <dbReference type="ARBA" id="ARBA00023125"/>
    </source>
</evidence>
<gene>
    <name evidence="8" type="primary">trg1'</name>
    <name evidence="9" type="synonym">trg1</name>
</gene>
<keyword evidence="8" id="KW-0150">Chloroplast</keyword>
<dbReference type="Pfam" id="PF00486">
    <property type="entry name" value="Trans_reg_C"/>
    <property type="match status" value="1"/>
</dbReference>
<accession>A0A224ANK0</accession>
<geneLocation type="chloroplast" evidence="8"/>
<proteinExistence type="predicted"/>
<evidence type="ECO:0000256" key="4">
    <source>
        <dbReference type="PROSITE-ProRule" id="PRU00169"/>
    </source>
</evidence>
<dbReference type="GO" id="GO:0000156">
    <property type="term" value="F:phosphorelay response regulator activity"/>
    <property type="evidence" value="ECO:0007669"/>
    <property type="project" value="TreeGrafter"/>
</dbReference>
<evidence type="ECO:0000256" key="5">
    <source>
        <dbReference type="PROSITE-ProRule" id="PRU01091"/>
    </source>
</evidence>
<dbReference type="InterPro" id="IPR039420">
    <property type="entry name" value="WalR-like"/>
</dbReference>
<dbReference type="Gene3D" id="1.10.10.10">
    <property type="entry name" value="Winged helix-like DNA-binding domain superfamily/Winged helix DNA-binding domain"/>
    <property type="match status" value="1"/>
</dbReference>
<dbReference type="SUPFAM" id="SSF52172">
    <property type="entry name" value="CheY-like"/>
    <property type="match status" value="1"/>
</dbReference>
<keyword evidence="8" id="KW-0934">Plastid</keyword>
<dbReference type="GO" id="GO:0000976">
    <property type="term" value="F:transcription cis-regulatory region binding"/>
    <property type="evidence" value="ECO:0007669"/>
    <property type="project" value="TreeGrafter"/>
</dbReference>
<protein>
    <submittedName>
        <fullName evidence="8">Transcriptional regulatory protein 1</fullName>
    </submittedName>
</protein>
<organism evidence="8">
    <name type="scientific">Heterosigma akashiwo</name>
    <name type="common">Chromophytic alga</name>
    <name type="synonym">Heterosigma carterae</name>
    <dbReference type="NCBI Taxonomy" id="2829"/>
    <lineage>
        <taxon>Eukaryota</taxon>
        <taxon>Sar</taxon>
        <taxon>Stramenopiles</taxon>
        <taxon>Ochrophyta</taxon>
        <taxon>Raphidophyceae</taxon>
        <taxon>Chattonellales</taxon>
        <taxon>Chattonellaceae</taxon>
        <taxon>Heterosigma</taxon>
    </lineage>
</organism>
<evidence type="ECO:0000256" key="2">
    <source>
        <dbReference type="ARBA" id="ARBA00023012"/>
    </source>
</evidence>
<dbReference type="Gene3D" id="3.40.50.2300">
    <property type="match status" value="1"/>
</dbReference>
<name>A0A224ANK0_HETAK</name>
<dbReference type="GO" id="GO:0006355">
    <property type="term" value="P:regulation of DNA-templated transcription"/>
    <property type="evidence" value="ECO:0007669"/>
    <property type="project" value="InterPro"/>
</dbReference>
<dbReference type="InterPro" id="IPR001867">
    <property type="entry name" value="OmpR/PhoB-type_DNA-bd"/>
</dbReference>
<dbReference type="AlphaFoldDB" id="A0A224ANK0"/>
<evidence type="ECO:0000313" key="8">
    <source>
        <dbReference type="EMBL" id="BBA18961.1"/>
    </source>
</evidence>
<dbReference type="GO" id="GO:0005829">
    <property type="term" value="C:cytosol"/>
    <property type="evidence" value="ECO:0007669"/>
    <property type="project" value="TreeGrafter"/>
</dbReference>
<feature type="DNA-binding region" description="OmpR/PhoB-type" evidence="5">
    <location>
        <begin position="129"/>
        <end position="230"/>
    </location>
</feature>
<dbReference type="InterPro" id="IPR011006">
    <property type="entry name" value="CheY-like_superfamily"/>
</dbReference>
<dbReference type="EMBL" id="LC269924">
    <property type="protein sequence ID" value="BBA19014.1"/>
    <property type="molecule type" value="Genomic_DNA"/>
</dbReference>
<keyword evidence="1 4" id="KW-0597">Phosphoprotein</keyword>
<feature type="domain" description="OmpR/PhoB-type" evidence="7">
    <location>
        <begin position="129"/>
        <end position="230"/>
    </location>
</feature>
<feature type="domain" description="Response regulatory" evidence="6">
    <location>
        <begin position="8"/>
        <end position="121"/>
    </location>
</feature>
<dbReference type="SMART" id="SM00448">
    <property type="entry name" value="REC"/>
    <property type="match status" value="1"/>
</dbReference>
<dbReference type="EMBL" id="LC269924">
    <property type="protein sequence ID" value="BBA18961.1"/>
    <property type="molecule type" value="Genomic_DNA"/>
</dbReference>
<evidence type="ECO:0000259" key="7">
    <source>
        <dbReference type="PROSITE" id="PS51755"/>
    </source>
</evidence>
<feature type="modified residue" description="4-aspartylphosphate" evidence="4">
    <location>
        <position position="57"/>
    </location>
</feature>
<dbReference type="PROSITE" id="PS50110">
    <property type="entry name" value="RESPONSE_REGULATORY"/>
    <property type="match status" value="1"/>
</dbReference>
<dbReference type="GO" id="GO:0032993">
    <property type="term" value="C:protein-DNA complex"/>
    <property type="evidence" value="ECO:0007669"/>
    <property type="project" value="TreeGrafter"/>
</dbReference>
<dbReference type="PANTHER" id="PTHR48111">
    <property type="entry name" value="REGULATOR OF RPOS"/>
    <property type="match status" value="1"/>
</dbReference>
<keyword evidence="3 5" id="KW-0238">DNA-binding</keyword>
<reference evidence="8" key="1">
    <citation type="submission" date="2017-05" db="EMBL/GenBank/DDBJ databases">
        <title>Chloroplast genome sequences of Heterosigma akashiwo, a bloom-forming raphidophyte.</title>
        <authorList>
            <person name="Ueki S."/>
        </authorList>
    </citation>
    <scope>NUCLEOTIDE SEQUENCE</scope>
    <source>
        <strain evidence="8">CCMP1596</strain>
    </source>
</reference>
<dbReference type="Pfam" id="PF00072">
    <property type="entry name" value="Response_reg"/>
    <property type="match status" value="1"/>
</dbReference>
<evidence type="ECO:0000259" key="6">
    <source>
        <dbReference type="PROSITE" id="PS50110"/>
    </source>
</evidence>
<dbReference type="PROSITE" id="PS51755">
    <property type="entry name" value="OMPR_PHOB"/>
    <property type="match status" value="1"/>
</dbReference>